<organism evidence="2">
    <name type="scientific">Siphoviridae sp. ctBLh2</name>
    <dbReference type="NCBI Taxonomy" id="2827803"/>
    <lineage>
        <taxon>Viruses</taxon>
        <taxon>Duplodnaviria</taxon>
        <taxon>Heunggongvirae</taxon>
        <taxon>Uroviricota</taxon>
        <taxon>Caudoviricetes</taxon>
    </lineage>
</organism>
<proteinExistence type="predicted"/>
<evidence type="ECO:0000256" key="1">
    <source>
        <dbReference type="SAM" id="MobiDB-lite"/>
    </source>
</evidence>
<feature type="compositionally biased region" description="Polar residues" evidence="1">
    <location>
        <begin position="10"/>
        <end position="20"/>
    </location>
</feature>
<protein>
    <submittedName>
        <fullName evidence="2">Uncharacterized protein</fullName>
    </submittedName>
</protein>
<feature type="region of interest" description="Disordered" evidence="1">
    <location>
        <begin position="1"/>
        <end position="20"/>
    </location>
</feature>
<accession>A0A8S5S3W5</accession>
<sequence>MSCPGRSRSLRTGNSADTPTASWATRRRCLFFSCSIPHS</sequence>
<name>A0A8S5S3W5_9CAUD</name>
<evidence type="ECO:0000313" key="2">
    <source>
        <dbReference type="EMBL" id="DAF45625.1"/>
    </source>
</evidence>
<reference evidence="2" key="1">
    <citation type="journal article" date="2021" name="Proc. Natl. Acad. Sci. U.S.A.">
        <title>A Catalog of Tens of Thousands of Viruses from Human Metagenomes Reveals Hidden Associations with Chronic Diseases.</title>
        <authorList>
            <person name="Tisza M.J."/>
            <person name="Buck C.B."/>
        </authorList>
    </citation>
    <scope>NUCLEOTIDE SEQUENCE</scope>
    <source>
        <strain evidence="2">CtBLh2</strain>
    </source>
</reference>
<dbReference type="EMBL" id="BK032514">
    <property type="protein sequence ID" value="DAF45625.1"/>
    <property type="molecule type" value="Genomic_DNA"/>
</dbReference>